<evidence type="ECO:0000256" key="3">
    <source>
        <dbReference type="ARBA" id="ARBA00022448"/>
    </source>
</evidence>
<evidence type="ECO:0000313" key="8">
    <source>
        <dbReference type="Proteomes" id="UP000678281"/>
    </source>
</evidence>
<keyword evidence="3" id="KW-0813">Transport</keyword>
<comment type="caution">
    <text evidence="7">The sequence shown here is derived from an EMBL/GenBank/DDBJ whole genome shotgun (WGS) entry which is preliminary data.</text>
</comment>
<dbReference type="SMART" id="SM00382">
    <property type="entry name" value="AAA"/>
    <property type="match status" value="1"/>
</dbReference>
<evidence type="ECO:0000313" key="7">
    <source>
        <dbReference type="EMBL" id="MBS3848980.1"/>
    </source>
</evidence>
<evidence type="ECO:0000256" key="2">
    <source>
        <dbReference type="ARBA" id="ARBA00005417"/>
    </source>
</evidence>
<gene>
    <name evidence="7" type="ORF">KD146_09775</name>
</gene>
<dbReference type="InterPro" id="IPR003439">
    <property type="entry name" value="ABC_transporter-like_ATP-bd"/>
</dbReference>
<dbReference type="InterPro" id="IPR017871">
    <property type="entry name" value="ABC_transporter-like_CS"/>
</dbReference>
<dbReference type="PROSITE" id="PS50893">
    <property type="entry name" value="ABC_TRANSPORTER_2"/>
    <property type="match status" value="1"/>
</dbReference>
<sequence>MAVILRTEGLNKVYRLGSLTRNKQIRALHDVNLNIESDEPAIISVVGESGSGKTTLAKTLLRLVEPTSGRAIVYDKVVAGKGVRPNKREFLRSIQPIFQNPFEAFSRYRPVDAYLHETATRVAGLKGEEAYGAIETALASVGLEYADVRGKYSNQFSGGELQRVSIARALIPEPSLIIADEPVSMIDASRRMIIINLFLKLKLEAKRSFLYITHDLATAYYISDYVAVMNKGVIVEFGTAQSVMGNPQHDYTKLLLSSIPSTQKRWRPRVTPSSPSVVSA</sequence>
<comment type="subcellular location">
    <subcellularLocation>
        <location evidence="1">Cell inner membrane</location>
        <topology evidence="1">Peripheral membrane protein</topology>
    </subcellularLocation>
</comment>
<evidence type="ECO:0000256" key="1">
    <source>
        <dbReference type="ARBA" id="ARBA00004417"/>
    </source>
</evidence>
<keyword evidence="5 7" id="KW-0067">ATP-binding</keyword>
<comment type="similarity">
    <text evidence="2">Belongs to the ABC transporter superfamily.</text>
</comment>
<accession>A0A942IE48</accession>
<dbReference type="PROSITE" id="PS00211">
    <property type="entry name" value="ABC_TRANSPORTER_1"/>
    <property type="match status" value="1"/>
</dbReference>
<dbReference type="PANTHER" id="PTHR43230">
    <property type="entry name" value="ABC-TYPE DIPEPTIDE/OLIGOPEPTIDE TRANSPORT SYSTEM, ATPASE COMPONENT"/>
    <property type="match status" value="1"/>
</dbReference>
<name>A0A942IE48_9HYPH</name>
<dbReference type="GO" id="GO:0005886">
    <property type="term" value="C:plasma membrane"/>
    <property type="evidence" value="ECO:0007669"/>
    <property type="project" value="UniProtKB-SubCell"/>
</dbReference>
<dbReference type="CDD" id="cd03257">
    <property type="entry name" value="ABC_NikE_OppD_transporters"/>
    <property type="match status" value="1"/>
</dbReference>
<proteinExistence type="inferred from homology"/>
<evidence type="ECO:0000259" key="6">
    <source>
        <dbReference type="PROSITE" id="PS50893"/>
    </source>
</evidence>
<dbReference type="GO" id="GO:0005524">
    <property type="term" value="F:ATP binding"/>
    <property type="evidence" value="ECO:0007669"/>
    <property type="project" value="UniProtKB-KW"/>
</dbReference>
<dbReference type="Proteomes" id="UP000678281">
    <property type="component" value="Unassembled WGS sequence"/>
</dbReference>
<dbReference type="InterPro" id="IPR013563">
    <property type="entry name" value="Oligopep_ABC_C"/>
</dbReference>
<dbReference type="RefSeq" id="WP_212658486.1">
    <property type="nucleotide sequence ID" value="NZ_JAGXTP010000001.1"/>
</dbReference>
<protein>
    <submittedName>
        <fullName evidence="7">ATP-binding cassette domain-containing protein</fullName>
    </submittedName>
</protein>
<dbReference type="PANTHER" id="PTHR43230:SF3">
    <property type="entry name" value="ABC-TYPE DIPEPTIDE_OLIGOPEPTIDE TRANSPORT SYSTEM, ATPASE COMPONENT"/>
    <property type="match status" value="1"/>
</dbReference>
<dbReference type="InterPro" id="IPR027417">
    <property type="entry name" value="P-loop_NTPase"/>
</dbReference>
<dbReference type="Pfam" id="PF08352">
    <property type="entry name" value="oligo_HPY"/>
    <property type="match status" value="1"/>
</dbReference>
<dbReference type="GO" id="GO:0016887">
    <property type="term" value="F:ATP hydrolysis activity"/>
    <property type="evidence" value="ECO:0007669"/>
    <property type="project" value="InterPro"/>
</dbReference>
<keyword evidence="8" id="KW-1185">Reference proteome</keyword>
<evidence type="ECO:0000256" key="5">
    <source>
        <dbReference type="ARBA" id="ARBA00022840"/>
    </source>
</evidence>
<reference evidence="7" key="1">
    <citation type="submission" date="2021-04" db="EMBL/GenBank/DDBJ databases">
        <title>Devosia litorisediminis sp. nov., isolated from a sand dune.</title>
        <authorList>
            <person name="Park S."/>
            <person name="Yoon J.-H."/>
        </authorList>
    </citation>
    <scope>NUCLEOTIDE SEQUENCE</scope>
    <source>
        <strain evidence="7">BSSL-BM10</strain>
    </source>
</reference>
<dbReference type="EMBL" id="JAGXTP010000001">
    <property type="protein sequence ID" value="MBS3848980.1"/>
    <property type="molecule type" value="Genomic_DNA"/>
</dbReference>
<feature type="domain" description="ABC transporter" evidence="6">
    <location>
        <begin position="5"/>
        <end position="256"/>
    </location>
</feature>
<evidence type="ECO:0000256" key="4">
    <source>
        <dbReference type="ARBA" id="ARBA00022741"/>
    </source>
</evidence>
<dbReference type="GO" id="GO:0015833">
    <property type="term" value="P:peptide transport"/>
    <property type="evidence" value="ECO:0007669"/>
    <property type="project" value="InterPro"/>
</dbReference>
<dbReference type="AlphaFoldDB" id="A0A942IE48"/>
<keyword evidence="4" id="KW-0547">Nucleotide-binding</keyword>
<dbReference type="SUPFAM" id="SSF52540">
    <property type="entry name" value="P-loop containing nucleoside triphosphate hydrolases"/>
    <property type="match status" value="1"/>
</dbReference>
<organism evidence="7 8">
    <name type="scientific">Devosia litorisediminis</name>
    <dbReference type="NCBI Taxonomy" id="2829817"/>
    <lineage>
        <taxon>Bacteria</taxon>
        <taxon>Pseudomonadati</taxon>
        <taxon>Pseudomonadota</taxon>
        <taxon>Alphaproteobacteria</taxon>
        <taxon>Hyphomicrobiales</taxon>
        <taxon>Devosiaceae</taxon>
        <taxon>Devosia</taxon>
    </lineage>
</organism>
<dbReference type="InterPro" id="IPR003593">
    <property type="entry name" value="AAA+_ATPase"/>
</dbReference>
<dbReference type="Pfam" id="PF00005">
    <property type="entry name" value="ABC_tran"/>
    <property type="match status" value="1"/>
</dbReference>
<dbReference type="Gene3D" id="3.40.50.300">
    <property type="entry name" value="P-loop containing nucleotide triphosphate hydrolases"/>
    <property type="match status" value="1"/>
</dbReference>